<evidence type="ECO:0000256" key="1">
    <source>
        <dbReference type="SAM" id="Phobius"/>
    </source>
</evidence>
<gene>
    <name evidence="2" type="ORF">GGR23_003727</name>
</gene>
<dbReference type="AlphaFoldDB" id="A0A7W6J9R3"/>
<accession>A0A7W6J9R3</accession>
<dbReference type="Proteomes" id="UP000528286">
    <property type="component" value="Unassembled WGS sequence"/>
</dbReference>
<keyword evidence="1" id="KW-0472">Membrane</keyword>
<keyword evidence="3" id="KW-1185">Reference proteome</keyword>
<protein>
    <submittedName>
        <fullName evidence="2">Uncharacterized protein</fullName>
    </submittedName>
</protein>
<keyword evidence="1" id="KW-1133">Transmembrane helix</keyword>
<evidence type="ECO:0000313" key="2">
    <source>
        <dbReference type="EMBL" id="MBB4066512.1"/>
    </source>
</evidence>
<comment type="caution">
    <text evidence="2">The sequence shown here is derived from an EMBL/GenBank/DDBJ whole genome shotgun (WGS) entry which is preliminary data.</text>
</comment>
<evidence type="ECO:0000313" key="3">
    <source>
        <dbReference type="Proteomes" id="UP000528286"/>
    </source>
</evidence>
<organism evidence="2 3">
    <name type="scientific">Gellertiella hungarica</name>
    <dbReference type="NCBI Taxonomy" id="1572859"/>
    <lineage>
        <taxon>Bacteria</taxon>
        <taxon>Pseudomonadati</taxon>
        <taxon>Pseudomonadota</taxon>
        <taxon>Alphaproteobacteria</taxon>
        <taxon>Hyphomicrobiales</taxon>
        <taxon>Rhizobiaceae</taxon>
        <taxon>Gellertiella</taxon>
    </lineage>
</organism>
<sequence>MSLLDSLKLAATMVVMGVVSVAVINPAFHFGTFIAGITLGGYFFLLALENVR</sequence>
<reference evidence="2 3" key="1">
    <citation type="submission" date="2020-08" db="EMBL/GenBank/DDBJ databases">
        <title>Genomic Encyclopedia of Type Strains, Phase IV (KMG-IV): sequencing the most valuable type-strain genomes for metagenomic binning, comparative biology and taxonomic classification.</title>
        <authorList>
            <person name="Goeker M."/>
        </authorList>
    </citation>
    <scope>NUCLEOTIDE SEQUENCE [LARGE SCALE GENOMIC DNA]</scope>
    <source>
        <strain evidence="2 3">DSM 29853</strain>
    </source>
</reference>
<dbReference type="EMBL" id="JACIEZ010000009">
    <property type="protein sequence ID" value="MBB4066512.1"/>
    <property type="molecule type" value="Genomic_DNA"/>
</dbReference>
<keyword evidence="1" id="KW-0812">Transmembrane</keyword>
<proteinExistence type="predicted"/>
<dbReference type="RefSeq" id="WP_156460106.1">
    <property type="nucleotide sequence ID" value="NZ_JACIEZ010000009.1"/>
</dbReference>
<feature type="transmembrane region" description="Helical" evidence="1">
    <location>
        <begin position="30"/>
        <end position="48"/>
    </location>
</feature>
<name>A0A7W6J9R3_9HYPH</name>